<reference evidence="14 15" key="1">
    <citation type="journal article" date="2014" name="Nat. Genet.">
        <title>Genome sequence of the hot pepper provides insights into the evolution of pungency in Capsicum species.</title>
        <authorList>
            <person name="Kim S."/>
            <person name="Park M."/>
            <person name="Yeom S.I."/>
            <person name="Kim Y.M."/>
            <person name="Lee J.M."/>
            <person name="Lee H.A."/>
            <person name="Seo E."/>
            <person name="Choi J."/>
            <person name="Cheong K."/>
            <person name="Kim K.T."/>
            <person name="Jung K."/>
            <person name="Lee G.W."/>
            <person name="Oh S.K."/>
            <person name="Bae C."/>
            <person name="Kim S.B."/>
            <person name="Lee H.Y."/>
            <person name="Kim S.Y."/>
            <person name="Kim M.S."/>
            <person name="Kang B.C."/>
            <person name="Jo Y.D."/>
            <person name="Yang H.B."/>
            <person name="Jeong H.J."/>
            <person name="Kang W.H."/>
            <person name="Kwon J.K."/>
            <person name="Shin C."/>
            <person name="Lim J.Y."/>
            <person name="Park J.H."/>
            <person name="Huh J.H."/>
            <person name="Kim J.S."/>
            <person name="Kim B.D."/>
            <person name="Cohen O."/>
            <person name="Paran I."/>
            <person name="Suh M.C."/>
            <person name="Lee S.B."/>
            <person name="Kim Y.K."/>
            <person name="Shin Y."/>
            <person name="Noh S.J."/>
            <person name="Park J."/>
            <person name="Seo Y.S."/>
            <person name="Kwon S.Y."/>
            <person name="Kim H.A."/>
            <person name="Park J.M."/>
            <person name="Kim H.J."/>
            <person name="Choi S.B."/>
            <person name="Bosland P.W."/>
            <person name="Reeves G."/>
            <person name="Jo S.H."/>
            <person name="Lee B.W."/>
            <person name="Cho H.T."/>
            <person name="Choi H.S."/>
            <person name="Lee M.S."/>
            <person name="Yu Y."/>
            <person name="Do Choi Y."/>
            <person name="Park B.S."/>
            <person name="van Deynze A."/>
            <person name="Ashrafi H."/>
            <person name="Hill T."/>
            <person name="Kim W.T."/>
            <person name="Pai H.S."/>
            <person name="Ahn H.K."/>
            <person name="Yeam I."/>
            <person name="Giovannoni J.J."/>
            <person name="Rose J.K."/>
            <person name="Sorensen I."/>
            <person name="Lee S.J."/>
            <person name="Kim R.W."/>
            <person name="Choi I.Y."/>
            <person name="Choi B.S."/>
            <person name="Lim J.S."/>
            <person name="Lee Y.H."/>
            <person name="Choi D."/>
        </authorList>
    </citation>
    <scope>NUCLEOTIDE SEQUENCE [LARGE SCALE GENOMIC DNA]</scope>
    <source>
        <strain evidence="15">cv. CM334</strain>
    </source>
</reference>
<proteinExistence type="inferred from homology"/>
<dbReference type="GO" id="GO:0000139">
    <property type="term" value="C:Golgi membrane"/>
    <property type="evidence" value="ECO:0000318"/>
    <property type="project" value="GO_Central"/>
</dbReference>
<dbReference type="PANTHER" id="PTHR11214:SF290">
    <property type="entry name" value="BETA-1,3-GALACTOSYLTRANSFERASE 13-RELATED"/>
    <property type="match status" value="1"/>
</dbReference>
<evidence type="ECO:0000256" key="3">
    <source>
        <dbReference type="ARBA" id="ARBA00004922"/>
    </source>
</evidence>
<dbReference type="InterPro" id="IPR002659">
    <property type="entry name" value="Glyco_trans_31"/>
</dbReference>
<comment type="pathway">
    <text evidence="3">Protein modification; protein glycosylation.</text>
</comment>
<evidence type="ECO:0000256" key="4">
    <source>
        <dbReference type="ARBA" id="ARBA00008661"/>
    </source>
</evidence>
<evidence type="ECO:0000256" key="6">
    <source>
        <dbReference type="ARBA" id="ARBA00022679"/>
    </source>
</evidence>
<dbReference type="EMBL" id="AYRZ02000007">
    <property type="protein sequence ID" value="PHT77068.1"/>
    <property type="molecule type" value="Genomic_DNA"/>
</dbReference>
<dbReference type="AlphaFoldDB" id="A0A2G2Z4X5"/>
<gene>
    <name evidence="14" type="ORF">T459_20590</name>
</gene>
<evidence type="ECO:0000256" key="8">
    <source>
        <dbReference type="ARBA" id="ARBA00022968"/>
    </source>
</evidence>
<dbReference type="Gene3D" id="3.90.550.50">
    <property type="match status" value="1"/>
</dbReference>
<comment type="similarity">
    <text evidence="4 13">Belongs to the glycosyltransferase 31 family.</text>
</comment>
<keyword evidence="11 13" id="KW-0472">Membrane</keyword>
<dbReference type="OMA" id="ALCESEC"/>
<keyword evidence="15" id="KW-1185">Reference proteome</keyword>
<name>A0A2G2Z4X5_CAPAN</name>
<comment type="subcellular location">
    <subcellularLocation>
        <location evidence="2 13">Golgi apparatus membrane</location>
        <topology evidence="2 13">Single-pass type II membrane protein</topology>
    </subcellularLocation>
</comment>
<evidence type="ECO:0000313" key="14">
    <source>
        <dbReference type="EMBL" id="PHT77068.1"/>
    </source>
</evidence>
<keyword evidence="9 13" id="KW-1133">Transmembrane helix</keyword>
<evidence type="ECO:0000256" key="2">
    <source>
        <dbReference type="ARBA" id="ARBA00004323"/>
    </source>
</evidence>
<evidence type="ECO:0000256" key="7">
    <source>
        <dbReference type="ARBA" id="ARBA00022692"/>
    </source>
</evidence>
<keyword evidence="10 13" id="KW-0333">Golgi apparatus</keyword>
<dbReference type="PANTHER" id="PTHR11214">
    <property type="entry name" value="BETA-1,3-N-ACETYLGLUCOSAMINYLTRANSFERASE"/>
    <property type="match status" value="1"/>
</dbReference>
<organism evidence="14 15">
    <name type="scientific">Capsicum annuum</name>
    <name type="common">Capsicum pepper</name>
    <dbReference type="NCBI Taxonomy" id="4072"/>
    <lineage>
        <taxon>Eukaryota</taxon>
        <taxon>Viridiplantae</taxon>
        <taxon>Streptophyta</taxon>
        <taxon>Embryophyta</taxon>
        <taxon>Tracheophyta</taxon>
        <taxon>Spermatophyta</taxon>
        <taxon>Magnoliopsida</taxon>
        <taxon>eudicotyledons</taxon>
        <taxon>Gunneridae</taxon>
        <taxon>Pentapetalae</taxon>
        <taxon>asterids</taxon>
        <taxon>lamiids</taxon>
        <taxon>Solanales</taxon>
        <taxon>Solanaceae</taxon>
        <taxon>Solanoideae</taxon>
        <taxon>Capsiceae</taxon>
        <taxon>Capsicum</taxon>
    </lineage>
</organism>
<keyword evidence="6" id="KW-0808">Transferase</keyword>
<keyword evidence="7 13" id="KW-0812">Transmembrane</keyword>
<dbReference type="GO" id="GO:0008378">
    <property type="term" value="F:galactosyltransferase activity"/>
    <property type="evidence" value="ECO:0000318"/>
    <property type="project" value="GO_Central"/>
</dbReference>
<keyword evidence="5 13" id="KW-0328">Glycosyltransferase</keyword>
<dbReference type="Proteomes" id="UP000222542">
    <property type="component" value="Unassembled WGS sequence"/>
</dbReference>
<evidence type="ECO:0000256" key="13">
    <source>
        <dbReference type="RuleBase" id="RU363063"/>
    </source>
</evidence>
<sequence length="305" mass="34628">MPSSPKSFKAWPSSVYSRRSTVLILCSLIGLAGFVFGFIAISKQNLGYKCKYTEPKSVSVVWDRKTVTTDNGVLDEGQNRHKVMGFVGIQTGFGSSGRRRAMRNTWFPSDQQGLQKLEEATGLVFKFVIGRTNDESKMAELRKEVAQYDDFLQLDIEEEYSKLPYKTIAFFKASYALYDSEFYVKADDDIYLRPDRLSLLLAKERPHSQTYLGCMKKGPVFTDPKLKCFRMFSNEDVTIGSWMLAMNVNHEDNRQLCEPVCTPSSIAVWDIPKCSGLCYPEKKMLELHAKDACSKSPTLPSDEED</sequence>
<keyword evidence="8 13" id="KW-0735">Signal-anchor</keyword>
<dbReference type="EC" id="2.4.1.-" evidence="13"/>
<feature type="transmembrane region" description="Helical" evidence="13">
    <location>
        <begin position="21"/>
        <end position="41"/>
    </location>
</feature>
<evidence type="ECO:0000256" key="9">
    <source>
        <dbReference type="ARBA" id="ARBA00022989"/>
    </source>
</evidence>
<dbReference type="Pfam" id="PF01762">
    <property type="entry name" value="Galactosyl_T"/>
    <property type="match status" value="1"/>
</dbReference>
<evidence type="ECO:0000256" key="5">
    <source>
        <dbReference type="ARBA" id="ARBA00022676"/>
    </source>
</evidence>
<evidence type="ECO:0000256" key="10">
    <source>
        <dbReference type="ARBA" id="ARBA00023034"/>
    </source>
</evidence>
<protein>
    <recommendedName>
        <fullName evidence="13">Hexosyltransferase</fullName>
        <ecNumber evidence="13">2.4.1.-</ecNumber>
    </recommendedName>
</protein>
<comment type="caution">
    <text evidence="14">The sequence shown here is derived from an EMBL/GenBank/DDBJ whole genome shotgun (WGS) entry which is preliminary data.</text>
</comment>
<dbReference type="Gramene" id="PHT77068">
    <property type="protein sequence ID" value="PHT77068"/>
    <property type="gene ID" value="T459_20590"/>
</dbReference>
<evidence type="ECO:0000256" key="12">
    <source>
        <dbReference type="ARBA" id="ARBA00023211"/>
    </source>
</evidence>
<reference evidence="14 15" key="2">
    <citation type="journal article" date="2017" name="Genome Biol.">
        <title>New reference genome sequences of hot pepper reveal the massive evolution of plant disease-resistance genes by retroduplication.</title>
        <authorList>
            <person name="Kim S."/>
            <person name="Park J."/>
            <person name="Yeom S.I."/>
            <person name="Kim Y.M."/>
            <person name="Seo E."/>
            <person name="Kim K.T."/>
            <person name="Kim M.S."/>
            <person name="Lee J.M."/>
            <person name="Cheong K."/>
            <person name="Shin H.S."/>
            <person name="Kim S.B."/>
            <person name="Han K."/>
            <person name="Lee J."/>
            <person name="Park M."/>
            <person name="Lee H.A."/>
            <person name="Lee H.Y."/>
            <person name="Lee Y."/>
            <person name="Oh S."/>
            <person name="Lee J.H."/>
            <person name="Choi E."/>
            <person name="Choi E."/>
            <person name="Lee S.E."/>
            <person name="Jeon J."/>
            <person name="Kim H."/>
            <person name="Choi G."/>
            <person name="Song H."/>
            <person name="Lee J."/>
            <person name="Lee S.C."/>
            <person name="Kwon J.K."/>
            <person name="Lee H.Y."/>
            <person name="Koo N."/>
            <person name="Hong Y."/>
            <person name="Kim R.W."/>
            <person name="Kang W.H."/>
            <person name="Huh J.H."/>
            <person name="Kang B.C."/>
            <person name="Yang T.J."/>
            <person name="Lee Y.H."/>
            <person name="Bennetzen J.L."/>
            <person name="Choi D."/>
        </authorList>
    </citation>
    <scope>NUCLEOTIDE SEQUENCE [LARGE SCALE GENOMIC DNA]</scope>
    <source>
        <strain evidence="15">cv. CM334</strain>
    </source>
</reference>
<evidence type="ECO:0000313" key="15">
    <source>
        <dbReference type="Proteomes" id="UP000222542"/>
    </source>
</evidence>
<evidence type="ECO:0000256" key="1">
    <source>
        <dbReference type="ARBA" id="ARBA00001936"/>
    </source>
</evidence>
<keyword evidence="12 13" id="KW-0464">Manganese</keyword>
<comment type="cofactor">
    <cofactor evidence="1 13">
        <name>Mn(2+)</name>
        <dbReference type="ChEBI" id="CHEBI:29035"/>
    </cofactor>
</comment>
<accession>A0A2G2Z4X5</accession>
<evidence type="ECO:0000256" key="11">
    <source>
        <dbReference type="ARBA" id="ARBA00023136"/>
    </source>
</evidence>
<dbReference type="UniPathway" id="UPA00378"/>